<organism evidence="3 4">
    <name type="scientific">Pyricularia oryzae</name>
    <name type="common">Rice blast fungus</name>
    <name type="synonym">Magnaporthe oryzae</name>
    <dbReference type="NCBI Taxonomy" id="318829"/>
    <lineage>
        <taxon>Eukaryota</taxon>
        <taxon>Fungi</taxon>
        <taxon>Dikarya</taxon>
        <taxon>Ascomycota</taxon>
        <taxon>Pezizomycotina</taxon>
        <taxon>Sordariomycetes</taxon>
        <taxon>Sordariomycetidae</taxon>
        <taxon>Magnaporthales</taxon>
        <taxon>Pyriculariaceae</taxon>
        <taxon>Pyricularia</taxon>
    </lineage>
</organism>
<keyword evidence="2" id="KW-1133">Transmembrane helix</keyword>
<proteinExistence type="predicted"/>
<dbReference type="AlphaFoldDB" id="A0A4P7NFT2"/>
<sequence>MRSQASSRRNQRRFSTESQESTDSIVEQPGLPTQQAPQTDCPTTPAEAHLSHTHDDRIQPIQDRYEADQLVGYYKWQINHDDDDKGDSRGRSRSTAAHWQDQEAIWSMAATRRRELEKRSRRTNKLWIGCAATLVVVIIVVVVVFVVRFSFLYVGYTKMYKSELNHWPSLDM</sequence>
<gene>
    <name evidence="3" type="ORF">PoMZ_07706</name>
</gene>
<dbReference type="Proteomes" id="UP000294847">
    <property type="component" value="Chromosome 4"/>
</dbReference>
<reference evidence="3 4" key="1">
    <citation type="journal article" date="2019" name="Mol. Biol. Evol.">
        <title>Blast fungal genomes show frequent chromosomal changes, gene gains and losses, and effector gene turnover.</title>
        <authorList>
            <person name="Gomez Luciano L.B."/>
            <person name="Jason Tsai I."/>
            <person name="Chuma I."/>
            <person name="Tosa Y."/>
            <person name="Chen Y.H."/>
            <person name="Li J.Y."/>
            <person name="Li M.Y."/>
            <person name="Jade Lu M.Y."/>
            <person name="Nakayashiki H."/>
            <person name="Li W.H."/>
        </authorList>
    </citation>
    <scope>NUCLEOTIDE SEQUENCE [LARGE SCALE GENOMIC DNA]</scope>
    <source>
        <strain evidence="3">MZ5-1-6</strain>
    </source>
</reference>
<dbReference type="EMBL" id="CP034207">
    <property type="protein sequence ID" value="QBZ60764.1"/>
    <property type="molecule type" value="Genomic_DNA"/>
</dbReference>
<feature type="region of interest" description="Disordered" evidence="1">
    <location>
        <begin position="1"/>
        <end position="59"/>
    </location>
</feature>
<feature type="compositionally biased region" description="Polar residues" evidence="1">
    <location>
        <begin position="16"/>
        <end position="42"/>
    </location>
</feature>
<feature type="transmembrane region" description="Helical" evidence="2">
    <location>
        <begin position="126"/>
        <end position="151"/>
    </location>
</feature>
<feature type="compositionally biased region" description="Basic and acidic residues" evidence="1">
    <location>
        <begin position="49"/>
        <end position="59"/>
    </location>
</feature>
<protein>
    <submittedName>
        <fullName evidence="3">Uncharacterized protein</fullName>
    </submittedName>
</protein>
<evidence type="ECO:0000256" key="2">
    <source>
        <dbReference type="SAM" id="Phobius"/>
    </source>
</evidence>
<keyword evidence="2" id="KW-0472">Membrane</keyword>
<evidence type="ECO:0000256" key="1">
    <source>
        <dbReference type="SAM" id="MobiDB-lite"/>
    </source>
</evidence>
<evidence type="ECO:0000313" key="4">
    <source>
        <dbReference type="Proteomes" id="UP000294847"/>
    </source>
</evidence>
<evidence type="ECO:0000313" key="3">
    <source>
        <dbReference type="EMBL" id="QBZ60764.1"/>
    </source>
</evidence>
<accession>A0A4P7NFT2</accession>
<name>A0A4P7NFT2_PYROR</name>
<keyword evidence="2" id="KW-0812">Transmembrane</keyword>